<gene>
    <name evidence="2" type="ORF">CLV59_103153</name>
</gene>
<protein>
    <submittedName>
        <fullName evidence="2">Uncharacterized protein</fullName>
    </submittedName>
</protein>
<dbReference type="OrthoDB" id="678275at2"/>
<feature type="transmembrane region" description="Helical" evidence="1">
    <location>
        <begin position="76"/>
        <end position="101"/>
    </location>
</feature>
<dbReference type="EMBL" id="QLMA01000003">
    <property type="protein sequence ID" value="RAJ83193.1"/>
    <property type="molecule type" value="Genomic_DNA"/>
</dbReference>
<evidence type="ECO:0000313" key="3">
    <source>
        <dbReference type="Proteomes" id="UP000249819"/>
    </source>
</evidence>
<comment type="caution">
    <text evidence="2">The sequence shown here is derived from an EMBL/GenBank/DDBJ whole genome shotgun (WGS) entry which is preliminary data.</text>
</comment>
<name>A0A327W3G1_9BACT</name>
<accession>A0A327W3G1</accession>
<proteinExistence type="predicted"/>
<dbReference type="RefSeq" id="WP_111591856.1">
    <property type="nucleotide sequence ID" value="NZ_QLMA01000003.1"/>
</dbReference>
<organism evidence="2 3">
    <name type="scientific">Chitinophaga dinghuensis</name>
    <dbReference type="NCBI Taxonomy" id="1539050"/>
    <lineage>
        <taxon>Bacteria</taxon>
        <taxon>Pseudomonadati</taxon>
        <taxon>Bacteroidota</taxon>
        <taxon>Chitinophagia</taxon>
        <taxon>Chitinophagales</taxon>
        <taxon>Chitinophagaceae</taxon>
        <taxon>Chitinophaga</taxon>
    </lineage>
</organism>
<evidence type="ECO:0000256" key="1">
    <source>
        <dbReference type="SAM" id="Phobius"/>
    </source>
</evidence>
<keyword evidence="1" id="KW-0812">Transmembrane</keyword>
<feature type="transmembrane region" description="Helical" evidence="1">
    <location>
        <begin position="107"/>
        <end position="129"/>
    </location>
</feature>
<sequence length="161" mass="17525">MDQVKCPSCGATVFSAPIAENQQEVTLNCQYCGSQFQVNRDGYTMPVKKTQPAPSQHNVGIPAPPPGSLVKVSPKWLLTVGMIFGYLGAAGACCSIIAGLLNKNNELIHKVFGIAFLLLIFIMPLSILGRRCQIALKHRIEEEKAAAERWAQQSSQNKEQA</sequence>
<keyword evidence="1" id="KW-1133">Transmembrane helix</keyword>
<evidence type="ECO:0000313" key="2">
    <source>
        <dbReference type="EMBL" id="RAJ83193.1"/>
    </source>
</evidence>
<dbReference type="AlphaFoldDB" id="A0A327W3G1"/>
<keyword evidence="1" id="KW-0472">Membrane</keyword>
<keyword evidence="3" id="KW-1185">Reference proteome</keyword>
<reference evidence="2 3" key="1">
    <citation type="submission" date="2018-06" db="EMBL/GenBank/DDBJ databases">
        <title>Genomic Encyclopedia of Archaeal and Bacterial Type Strains, Phase II (KMG-II): from individual species to whole genera.</title>
        <authorList>
            <person name="Goeker M."/>
        </authorList>
    </citation>
    <scope>NUCLEOTIDE SEQUENCE [LARGE SCALE GENOMIC DNA]</scope>
    <source>
        <strain evidence="2 3">DSM 29821</strain>
    </source>
</reference>
<dbReference type="Proteomes" id="UP000249819">
    <property type="component" value="Unassembled WGS sequence"/>
</dbReference>